<dbReference type="InterPro" id="IPR049552">
    <property type="entry name" value="PKS_DH_N"/>
</dbReference>
<dbReference type="SUPFAM" id="SSF47336">
    <property type="entry name" value="ACP-like"/>
    <property type="match status" value="1"/>
</dbReference>
<evidence type="ECO:0000256" key="7">
    <source>
        <dbReference type="SAM" id="MobiDB-lite"/>
    </source>
</evidence>
<dbReference type="SMART" id="SM00826">
    <property type="entry name" value="PKS_DH"/>
    <property type="match status" value="1"/>
</dbReference>
<dbReference type="GO" id="GO:0031177">
    <property type="term" value="F:phosphopantetheine binding"/>
    <property type="evidence" value="ECO:0007669"/>
    <property type="project" value="InterPro"/>
</dbReference>
<evidence type="ECO:0000256" key="2">
    <source>
        <dbReference type="ARBA" id="ARBA00022553"/>
    </source>
</evidence>
<evidence type="ECO:0000256" key="1">
    <source>
        <dbReference type="ARBA" id="ARBA00022450"/>
    </source>
</evidence>
<evidence type="ECO:0000259" key="10">
    <source>
        <dbReference type="PROSITE" id="PS52019"/>
    </source>
</evidence>
<evidence type="ECO:0000313" key="12">
    <source>
        <dbReference type="Proteomes" id="UP001229081"/>
    </source>
</evidence>
<dbReference type="InterPro" id="IPR049551">
    <property type="entry name" value="PKS_DH_C"/>
</dbReference>
<evidence type="ECO:0000256" key="6">
    <source>
        <dbReference type="PROSITE-ProRule" id="PRU01363"/>
    </source>
</evidence>
<proteinExistence type="predicted"/>
<feature type="domain" description="PKS/mFAS DH" evidence="10">
    <location>
        <begin position="910"/>
        <end position="1188"/>
    </location>
</feature>
<dbReference type="InterPro" id="IPR014030">
    <property type="entry name" value="Ketoacyl_synth_N"/>
</dbReference>
<dbReference type="PROSITE" id="PS52004">
    <property type="entry name" value="KS3_2"/>
    <property type="match status" value="1"/>
</dbReference>
<evidence type="ECO:0000256" key="4">
    <source>
        <dbReference type="ARBA" id="ARBA00022857"/>
    </source>
</evidence>
<dbReference type="CDD" id="cd00833">
    <property type="entry name" value="PKS"/>
    <property type="match status" value="1"/>
</dbReference>
<dbReference type="GO" id="GO:0004315">
    <property type="term" value="F:3-oxoacyl-[acyl-carrier-protein] synthase activity"/>
    <property type="evidence" value="ECO:0007669"/>
    <property type="project" value="InterPro"/>
</dbReference>
<dbReference type="InterPro" id="IPR042104">
    <property type="entry name" value="PKS_dehydratase_sf"/>
</dbReference>
<dbReference type="InterPro" id="IPR014043">
    <property type="entry name" value="Acyl_transferase_dom"/>
</dbReference>
<dbReference type="SMART" id="SM00823">
    <property type="entry name" value="PKS_PP"/>
    <property type="match status" value="1"/>
</dbReference>
<dbReference type="Pfam" id="PF22621">
    <property type="entry name" value="CurL-like_PKS_C"/>
    <property type="match status" value="1"/>
</dbReference>
<dbReference type="Pfam" id="PF08659">
    <property type="entry name" value="KR"/>
    <property type="match status" value="1"/>
</dbReference>
<dbReference type="Pfam" id="PF00109">
    <property type="entry name" value="ketoacyl-synt"/>
    <property type="match status" value="1"/>
</dbReference>
<feature type="active site" description="Proton acceptor; for dehydratase activity" evidence="6">
    <location>
        <position position="939"/>
    </location>
</feature>
<dbReference type="Gene3D" id="3.10.129.110">
    <property type="entry name" value="Polyketide synthase dehydratase"/>
    <property type="match status" value="1"/>
</dbReference>
<dbReference type="InterPro" id="IPR001227">
    <property type="entry name" value="Ac_transferase_dom_sf"/>
</dbReference>
<dbReference type="SUPFAM" id="SSF55048">
    <property type="entry name" value="Probable ACP-binding domain of malonyl-CoA ACP transacylase"/>
    <property type="match status" value="1"/>
</dbReference>
<accession>A0A4R5WUH9</accession>
<dbReference type="Pfam" id="PF02801">
    <property type="entry name" value="Ketoacyl-synt_C"/>
    <property type="match status" value="1"/>
</dbReference>
<reference evidence="11" key="1">
    <citation type="submission" date="2023-06" db="EMBL/GenBank/DDBJ databases">
        <title>Identification of two novel mycobacterium reveal diversities and complexities of Mycobacterium gordonae clade.</title>
        <authorList>
            <person name="Matsumoto Y."/>
            <person name="Nakamura S."/>
            <person name="Motooka D."/>
            <person name="Fukushima K."/>
        </authorList>
    </citation>
    <scope>NUCLEOTIDE SEQUENCE</scope>
    <source>
        <strain evidence="11">TY812</strain>
    </source>
</reference>
<evidence type="ECO:0000256" key="3">
    <source>
        <dbReference type="ARBA" id="ARBA00022679"/>
    </source>
</evidence>
<dbReference type="InterPro" id="IPR016039">
    <property type="entry name" value="Thiolase-like"/>
</dbReference>
<dbReference type="InterPro" id="IPR020807">
    <property type="entry name" value="PKS_DH"/>
</dbReference>
<keyword evidence="5" id="KW-0511">Multifunctional enzyme</keyword>
<dbReference type="PROSITE" id="PS52019">
    <property type="entry name" value="PKS_MFAS_DH"/>
    <property type="match status" value="1"/>
</dbReference>
<evidence type="ECO:0000313" key="11">
    <source>
        <dbReference type="EMBL" id="MDP7734041.1"/>
    </source>
</evidence>
<dbReference type="PANTHER" id="PTHR43775">
    <property type="entry name" value="FATTY ACID SYNTHASE"/>
    <property type="match status" value="1"/>
</dbReference>
<dbReference type="GO" id="GO:0071770">
    <property type="term" value="P:DIM/DIP cell wall layer assembly"/>
    <property type="evidence" value="ECO:0007669"/>
    <property type="project" value="TreeGrafter"/>
</dbReference>
<dbReference type="InterPro" id="IPR020806">
    <property type="entry name" value="PKS_PP-bd"/>
</dbReference>
<dbReference type="GO" id="GO:0005886">
    <property type="term" value="C:plasma membrane"/>
    <property type="evidence" value="ECO:0007669"/>
    <property type="project" value="TreeGrafter"/>
</dbReference>
<feature type="region of interest" description="N-terminal hotdog fold" evidence="6">
    <location>
        <begin position="910"/>
        <end position="1031"/>
    </location>
</feature>
<protein>
    <submittedName>
        <fullName evidence="11">Type I polyketide synthase</fullName>
    </submittedName>
</protein>
<evidence type="ECO:0000259" key="9">
    <source>
        <dbReference type="PROSITE" id="PS52004"/>
    </source>
</evidence>
<dbReference type="Pfam" id="PF00698">
    <property type="entry name" value="Acyl_transf_1"/>
    <property type="match status" value="1"/>
</dbReference>
<dbReference type="Gene3D" id="3.40.47.10">
    <property type="match status" value="1"/>
</dbReference>
<dbReference type="CDD" id="cd08955">
    <property type="entry name" value="KR_2_FAS_SDR_x"/>
    <property type="match status" value="1"/>
</dbReference>
<comment type="caution">
    <text evidence="11">The sequence shown here is derived from an EMBL/GenBank/DDBJ whole genome shotgun (WGS) entry which is preliminary data.</text>
</comment>
<feature type="active site" description="Proton donor; for dehydratase activity" evidence="6">
    <location>
        <position position="1104"/>
    </location>
</feature>
<name>A0A4R5WUH9_9MYCO</name>
<dbReference type="Gene3D" id="1.10.1200.10">
    <property type="entry name" value="ACP-like"/>
    <property type="match status" value="1"/>
</dbReference>
<dbReference type="Proteomes" id="UP001229081">
    <property type="component" value="Unassembled WGS sequence"/>
</dbReference>
<dbReference type="Pfam" id="PF21089">
    <property type="entry name" value="PKS_DH_N"/>
    <property type="match status" value="1"/>
</dbReference>
<feature type="region of interest" description="Disordered" evidence="7">
    <location>
        <begin position="1804"/>
        <end position="1824"/>
    </location>
</feature>
<dbReference type="InterPro" id="IPR016035">
    <property type="entry name" value="Acyl_Trfase/lysoPLipase"/>
</dbReference>
<dbReference type="FunFam" id="3.40.47.10:FF:000019">
    <property type="entry name" value="Polyketide synthase type I"/>
    <property type="match status" value="1"/>
</dbReference>
<dbReference type="Gene3D" id="3.40.50.720">
    <property type="entry name" value="NAD(P)-binding Rossmann-like Domain"/>
    <property type="match status" value="1"/>
</dbReference>
<dbReference type="SUPFAM" id="SSF53901">
    <property type="entry name" value="Thiolase-like"/>
    <property type="match status" value="1"/>
</dbReference>
<dbReference type="Pfam" id="PF14765">
    <property type="entry name" value="PS-DH"/>
    <property type="match status" value="1"/>
</dbReference>
<dbReference type="PROSITE" id="PS50075">
    <property type="entry name" value="CARRIER"/>
    <property type="match status" value="1"/>
</dbReference>
<dbReference type="EMBL" id="JAUFSA010000001">
    <property type="protein sequence ID" value="MDP7734041.1"/>
    <property type="molecule type" value="Genomic_DNA"/>
</dbReference>
<dbReference type="SUPFAM" id="SSF51735">
    <property type="entry name" value="NAD(P)-binding Rossmann-fold domains"/>
    <property type="match status" value="2"/>
</dbReference>
<dbReference type="InterPro" id="IPR016036">
    <property type="entry name" value="Malonyl_transacylase_ACP-bd"/>
</dbReference>
<dbReference type="InterPro" id="IPR050091">
    <property type="entry name" value="PKS_NRPS_Biosynth_Enz"/>
</dbReference>
<dbReference type="SMART" id="SM00825">
    <property type="entry name" value="PKS_KS"/>
    <property type="match status" value="1"/>
</dbReference>
<dbReference type="InterPro" id="IPR014031">
    <property type="entry name" value="Ketoacyl_synth_C"/>
</dbReference>
<dbReference type="RefSeq" id="WP_133434966.1">
    <property type="nucleotide sequence ID" value="NZ_JAUFSA010000001.1"/>
</dbReference>
<evidence type="ECO:0000259" key="8">
    <source>
        <dbReference type="PROSITE" id="PS50075"/>
    </source>
</evidence>
<dbReference type="GO" id="GO:0005737">
    <property type="term" value="C:cytoplasm"/>
    <property type="evidence" value="ECO:0007669"/>
    <property type="project" value="TreeGrafter"/>
</dbReference>
<dbReference type="InterPro" id="IPR036291">
    <property type="entry name" value="NAD(P)-bd_dom_sf"/>
</dbReference>
<dbReference type="Gene3D" id="3.30.70.3290">
    <property type="match status" value="1"/>
</dbReference>
<keyword evidence="4" id="KW-0521">NADP</keyword>
<dbReference type="Gene3D" id="3.40.366.10">
    <property type="entry name" value="Malonyl-Coenzyme A Acyl Carrier Protein, domain 2"/>
    <property type="match status" value="1"/>
</dbReference>
<feature type="domain" description="Ketosynthase family 3 (KS3)" evidence="9">
    <location>
        <begin position="8"/>
        <end position="435"/>
    </location>
</feature>
<dbReference type="Pfam" id="PF00550">
    <property type="entry name" value="PP-binding"/>
    <property type="match status" value="1"/>
</dbReference>
<dbReference type="GO" id="GO:0004312">
    <property type="term" value="F:fatty acid synthase activity"/>
    <property type="evidence" value="ECO:0007669"/>
    <property type="project" value="TreeGrafter"/>
</dbReference>
<feature type="region of interest" description="C-terminal hotdog fold" evidence="6">
    <location>
        <begin position="1042"/>
        <end position="1188"/>
    </location>
</feature>
<dbReference type="InterPro" id="IPR013968">
    <property type="entry name" value="PKS_KR"/>
</dbReference>
<dbReference type="InterPro" id="IPR036736">
    <property type="entry name" value="ACP-like_sf"/>
</dbReference>
<organism evidence="11 12">
    <name type="scientific">Mycobacterium paragordonae</name>
    <dbReference type="NCBI Taxonomy" id="1389713"/>
    <lineage>
        <taxon>Bacteria</taxon>
        <taxon>Bacillati</taxon>
        <taxon>Actinomycetota</taxon>
        <taxon>Actinomycetes</taxon>
        <taxon>Mycobacteriales</taxon>
        <taxon>Mycobacteriaceae</taxon>
        <taxon>Mycobacterium</taxon>
    </lineage>
</organism>
<dbReference type="InterPro" id="IPR049900">
    <property type="entry name" value="PKS_mFAS_DH"/>
</dbReference>
<dbReference type="GO" id="GO:0006633">
    <property type="term" value="P:fatty acid biosynthetic process"/>
    <property type="evidence" value="ECO:0007669"/>
    <property type="project" value="InterPro"/>
</dbReference>
<keyword evidence="2" id="KW-0597">Phosphoprotein</keyword>
<evidence type="ECO:0000256" key="5">
    <source>
        <dbReference type="ARBA" id="ARBA00023268"/>
    </source>
</evidence>
<dbReference type="SMART" id="SM00822">
    <property type="entry name" value="PKS_KR"/>
    <property type="match status" value="1"/>
</dbReference>
<feature type="domain" description="Carrier" evidence="8">
    <location>
        <begin position="1725"/>
        <end position="1799"/>
    </location>
</feature>
<gene>
    <name evidence="11" type="ORF">QXL92_04675</name>
</gene>
<keyword evidence="1" id="KW-0596">Phosphopantetheine</keyword>
<dbReference type="InterPro" id="IPR009081">
    <property type="entry name" value="PP-bd_ACP"/>
</dbReference>
<keyword evidence="3" id="KW-0808">Transferase</keyword>
<sequence length="1855" mass="200126">MRAEHGTRKPLAIVGIGCRFPGGANTPHDYWNLLCEGTDATRVVPETRWNAAKYYDPNPAKVGKMVTRRGGFLSEIDQFDPQFFGISPREANLLDPQQRLMLQTTWEALEDGGIPAESLAGSDVAVFIGGFTLDYQLLQNQGRTSRYRFKTHSATGMMMTMLANRISFTYDFRGPSMTVDTACSSSLVAVHLAAQSIWNGESNLALAGGVNIMIGPNTAIAESKSGFLSPDGRCKAFDASADGYARGEGGAVVVIKPLEQALRDGDEIYAQILGTAVSQDGHTDSITVPSEDAQRAAITTALRRAGVHPNEIGYVEAHGTGTPVGDPVEMRALAGALAAERPATEPLLVGSVKTNIGHLEAGAGVAGLIKAALVLKHGYIPANLHLKNPSGTIPLAELKIDIPRTGREFPPGDRRLAGVNSFGFGGTNAHAVLAEPPAPTAAPAHSQRLPLAVLPISARNEDALLATAHNLAQHISAHPDVSLPDLGYTLARRRSHLNYRRALVASSVDDVRDQLQALADGGQIAANRIQPAAPKLVFVCTGMGPQWWKMCRGLLDVFPAFTDSIRRSDRELSRHADWSLLDELRADEADSRMAETEFAQPANFAIQVALAEQLREFGITPDAVVGHSAGEVAAHHLAGLLSFEQAIEVIYHRSRLQQRTSGLGRMLAVGLGADLLLQTIDDKARDEIGRRVSIAAINSPSAVTIAGDSEVLDDIAAQLEEATVFNRFLNVRVPYHTHYMDAVKDDLYHSLAGLSSGDGTIPLYSTVTGERLDGYAAGAAYWWQNTRATVLFEPAARRMLEDGYTHFVELGPHPVLASSIIEIAGTRDPKTDQKTDVAVMAAQRRDDDDAHTLMNCVGALHCHGHDIAWDSLYPREGARLVKLPTYPWQSKRFWNETQEAVEDLHYNPVHPLLGQPVSAVHPTWEAELSITAAPFLADHQVQGSTIVPGAVFIEMALAAAEEAYGSTDHCVENLVLKRAVILDDTCDPILRTTLNQDTGALEFAAFTATSDGDVKWTVTATAELNTLPSSVARSDNPQEAELITTLSGEDFYARTQAIGFAYGEAFQSVGKVRCGDGWAEAQITVRPPIADEIGRYRFHPALIDGAFQTLFGANSVGQDAADSPYLPTRIRQSVIYGPPQENMTVHVHVVSATREQIESDITVTDDFGETLAVFNGFTVESLSASSRMSWERIDKDLYEMQWVASDSVVDDGNRQYPEDGVGERSWLVLVDDAGVGTAVVERLRARGQRVQAVQHQNVGALTRKDGGYAVDPRRPEQLRELFAAHLDIEGDLAGVINCWPLDLHDVAETNDELGVFAVLHLVQTIAELDTARPRIYLITGNAQPAPGTDNLSVDQAAIWGLGRVIGHQEFAGQWGGLIDIDDADDHTRTAAHICEHILTDDAEDQVALRADTTYVARLRLCANLTKPFPTKLAQDATYVVTGGAGALGRTVAVYLAERGARHIALLSRSEVPPRDRWPALAEDSAHYATVNTIRAIERLGAQVITASVDITAADQVESWLDSHTRAGGRPVRGIIHAAGSVDDQLLVNMSEDDFVKVMAPKIDGTRVLHNAFAGRELDFFVMFGSAGSVIASPGQGNYAAANAFLDAFAHYRQAQGLPALTIGWGPWSVGMVEELKLEKLYAQRGIELITPGAGTRILDRLINQKVAGVVAISADWKRARSVGLSGQLPPMFSDLGTVDTSLDPSDADASILESLSGTPEADRLDVVIDLVRQIAATVFDITATDIGVDETLNDIGLDSMMAMDFRVRINTMFAIDLPVLELLRGVSISSLAVRVLAELQLPGSEVPADERSEPDASEDGDVDRLLEQLSEAELRALLAELEDGPAVPEADGTQP</sequence>
<dbReference type="InterPro" id="IPR057326">
    <property type="entry name" value="KR_dom"/>
</dbReference>
<dbReference type="SMART" id="SM00827">
    <property type="entry name" value="PKS_AT"/>
    <property type="match status" value="1"/>
</dbReference>
<dbReference type="InterPro" id="IPR018201">
    <property type="entry name" value="Ketoacyl_synth_AS"/>
</dbReference>
<dbReference type="PROSITE" id="PS00606">
    <property type="entry name" value="KS3_1"/>
    <property type="match status" value="1"/>
</dbReference>
<dbReference type="InterPro" id="IPR020841">
    <property type="entry name" value="PKS_Beta-ketoAc_synthase_dom"/>
</dbReference>
<dbReference type="SUPFAM" id="SSF52151">
    <property type="entry name" value="FabD/lysophospholipase-like"/>
    <property type="match status" value="1"/>
</dbReference>
<dbReference type="PANTHER" id="PTHR43775:SF37">
    <property type="entry name" value="SI:DKEY-61P9.11"/>
    <property type="match status" value="1"/>
</dbReference>